<dbReference type="EMBL" id="JAEHFW010000002">
    <property type="protein sequence ID" value="MBK0379770.1"/>
    <property type="molecule type" value="Genomic_DNA"/>
</dbReference>
<protein>
    <recommendedName>
        <fullName evidence="3">Lipocalin-like protein</fullName>
    </recommendedName>
</protein>
<organism evidence="1 2">
    <name type="scientific">Mucilaginibacter segetis</name>
    <dbReference type="NCBI Taxonomy" id="2793071"/>
    <lineage>
        <taxon>Bacteria</taxon>
        <taxon>Pseudomonadati</taxon>
        <taxon>Bacteroidota</taxon>
        <taxon>Sphingobacteriia</taxon>
        <taxon>Sphingobacteriales</taxon>
        <taxon>Sphingobacteriaceae</taxon>
        <taxon>Mucilaginibacter</taxon>
    </lineage>
</organism>
<name>A0A934PUS3_9SPHI</name>
<comment type="caution">
    <text evidence="1">The sequence shown here is derived from an EMBL/GenBank/DDBJ whole genome shotgun (WGS) entry which is preliminary data.</text>
</comment>
<gene>
    <name evidence="1" type="ORF">I5M19_10655</name>
</gene>
<evidence type="ECO:0008006" key="3">
    <source>
        <dbReference type="Google" id="ProtNLM"/>
    </source>
</evidence>
<accession>A0A934PUS3</accession>
<keyword evidence="2" id="KW-1185">Reference proteome</keyword>
<dbReference type="AlphaFoldDB" id="A0A934PUS3"/>
<dbReference type="Proteomes" id="UP000613193">
    <property type="component" value="Unassembled WGS sequence"/>
</dbReference>
<proteinExistence type="predicted"/>
<sequence length="109" mass="12668">MNIFKRIIKRSNADNRFLGEWIVDKTDLSTLNEIGNVKMTFTADGKLTYEFKLLDKRQIINLTYDVIGNKIITDQPSHPHTEESDFEFETSTTLIITFNGHKSRFIKAK</sequence>
<evidence type="ECO:0000313" key="1">
    <source>
        <dbReference type="EMBL" id="MBK0379770.1"/>
    </source>
</evidence>
<evidence type="ECO:0000313" key="2">
    <source>
        <dbReference type="Proteomes" id="UP000613193"/>
    </source>
</evidence>
<dbReference type="RefSeq" id="WP_200066315.1">
    <property type="nucleotide sequence ID" value="NZ_JAEHFW010000002.1"/>
</dbReference>
<reference evidence="1" key="1">
    <citation type="submission" date="2020-12" db="EMBL/GenBank/DDBJ databases">
        <title>Bacterial novel species Mucilaginibacter sp. SD-g isolated from soil.</title>
        <authorList>
            <person name="Jung H.-Y."/>
        </authorList>
    </citation>
    <scope>NUCLEOTIDE SEQUENCE</scope>
    <source>
        <strain evidence="1">SD-g</strain>
    </source>
</reference>